<dbReference type="GO" id="GO:0003955">
    <property type="term" value="F:NAD(P)H dehydrogenase (quinone) activity"/>
    <property type="evidence" value="ECO:0007669"/>
    <property type="project" value="TreeGrafter"/>
</dbReference>
<evidence type="ECO:0000256" key="1">
    <source>
        <dbReference type="ARBA" id="ARBA00001974"/>
    </source>
</evidence>
<name>T0ASG4_9RHOO</name>
<dbReference type="Pfam" id="PF07992">
    <property type="entry name" value="Pyr_redox_2"/>
    <property type="match status" value="1"/>
</dbReference>
<dbReference type="InterPro" id="IPR023753">
    <property type="entry name" value="FAD/NAD-binding_dom"/>
</dbReference>
<evidence type="ECO:0000313" key="6">
    <source>
        <dbReference type="EMBL" id="EPZ15789.1"/>
    </source>
</evidence>
<evidence type="ECO:0000259" key="5">
    <source>
        <dbReference type="Pfam" id="PF07992"/>
    </source>
</evidence>
<dbReference type="Gene3D" id="3.50.50.100">
    <property type="match status" value="1"/>
</dbReference>
<sequence>MKKLVLVGGGHAQLAVLQALARQRAADIDAVLVTPSPWQYYSGMLPGFIAGHYAEADCRIDLRPLAKAAGVRLQLGQAVELAADERQLRLAEGSGLDYDLLSLDPGSATDLDTLAPPVAGAPLADPWAAEHVLAVKPLAHFFALWPQLQARALAASTYQLCIVGGGAAGVELALAAAHALKAAAGTGHAGIRVSVLAPAAALLPGHAQGVRARVTRRLADSGILVVPQRAHSGTDGLRLADGRLYPADCVIAATGARALPWLERSGLACSDDGWIEVGDTHQSLSHPEVFAAGDCCTRLDPRFARSGVHAVHAGPVLAHNLLAHARGEALRHYTPRRHSLYLIACGPRWAIASWGRWSAQGRWVWRWKDWIDRRFIRSHSV</sequence>
<comment type="cofactor">
    <cofactor evidence="1">
        <name>FAD</name>
        <dbReference type="ChEBI" id="CHEBI:57692"/>
    </cofactor>
</comment>
<dbReference type="InterPro" id="IPR017584">
    <property type="entry name" value="Pyridine_nucleo_diS_OxRdtase_N"/>
</dbReference>
<dbReference type="SUPFAM" id="SSF51905">
    <property type="entry name" value="FAD/NAD(P)-binding domain"/>
    <property type="match status" value="2"/>
</dbReference>
<organism evidence="6 7">
    <name type="scientific">Thauera terpenica 58Eu</name>
    <dbReference type="NCBI Taxonomy" id="1348657"/>
    <lineage>
        <taxon>Bacteria</taxon>
        <taxon>Pseudomonadati</taxon>
        <taxon>Pseudomonadota</taxon>
        <taxon>Betaproteobacteria</taxon>
        <taxon>Rhodocyclales</taxon>
        <taxon>Zoogloeaceae</taxon>
        <taxon>Thauera</taxon>
    </lineage>
</organism>
<reference evidence="6 7" key="1">
    <citation type="submission" date="2013-06" db="EMBL/GenBank/DDBJ databases">
        <title>Draft genome sequence of Thauera terpenica.</title>
        <authorList>
            <person name="Liu B."/>
            <person name="Frostegard A.H."/>
            <person name="Shapleigh J.P."/>
        </authorList>
    </citation>
    <scope>NUCLEOTIDE SEQUENCE [LARGE SCALE GENOMIC DNA]</scope>
    <source>
        <strain evidence="6 7">58Eu</strain>
    </source>
</reference>
<comment type="caution">
    <text evidence="6">The sequence shown here is derived from an EMBL/GenBank/DDBJ whole genome shotgun (WGS) entry which is preliminary data.</text>
</comment>
<evidence type="ECO:0000256" key="3">
    <source>
        <dbReference type="ARBA" id="ARBA00022827"/>
    </source>
</evidence>
<protein>
    <recommendedName>
        <fullName evidence="5">FAD/NAD(P)-binding domain-containing protein</fullName>
    </recommendedName>
</protein>
<feature type="domain" description="FAD/NAD(P)-binding" evidence="5">
    <location>
        <begin position="3"/>
        <end position="301"/>
    </location>
</feature>
<keyword evidence="3" id="KW-0274">FAD</keyword>
<evidence type="ECO:0000313" key="7">
    <source>
        <dbReference type="Proteomes" id="UP000015455"/>
    </source>
</evidence>
<dbReference type="STRING" id="1348657.M622_14330"/>
<dbReference type="eggNOG" id="COG1252">
    <property type="taxonomic scope" value="Bacteria"/>
</dbReference>
<evidence type="ECO:0000256" key="4">
    <source>
        <dbReference type="ARBA" id="ARBA00023002"/>
    </source>
</evidence>
<dbReference type="NCBIfam" id="TIGR03169">
    <property type="entry name" value="Nterm_to_SelD"/>
    <property type="match status" value="1"/>
</dbReference>
<dbReference type="InterPro" id="IPR036188">
    <property type="entry name" value="FAD/NAD-bd_sf"/>
</dbReference>
<dbReference type="OrthoDB" id="9767928at2"/>
<dbReference type="PATRIC" id="fig|1348657.5.peg.1748"/>
<keyword evidence="2" id="KW-0285">Flavoprotein</keyword>
<keyword evidence="4" id="KW-0560">Oxidoreductase</keyword>
<proteinExistence type="predicted"/>
<dbReference type="Proteomes" id="UP000015455">
    <property type="component" value="Unassembled WGS sequence"/>
</dbReference>
<dbReference type="EMBL" id="ATJV01000050">
    <property type="protein sequence ID" value="EPZ15789.1"/>
    <property type="molecule type" value="Genomic_DNA"/>
</dbReference>
<dbReference type="PRINTS" id="PR00368">
    <property type="entry name" value="FADPNR"/>
</dbReference>
<keyword evidence="7" id="KW-1185">Reference proteome</keyword>
<evidence type="ECO:0000256" key="2">
    <source>
        <dbReference type="ARBA" id="ARBA00022630"/>
    </source>
</evidence>
<dbReference type="GO" id="GO:0019646">
    <property type="term" value="P:aerobic electron transport chain"/>
    <property type="evidence" value="ECO:0007669"/>
    <property type="project" value="TreeGrafter"/>
</dbReference>
<dbReference type="PANTHER" id="PTHR42913">
    <property type="entry name" value="APOPTOSIS-INDUCING FACTOR 1"/>
    <property type="match status" value="1"/>
</dbReference>
<dbReference type="AlphaFoldDB" id="T0ASG4"/>
<accession>T0ASG4</accession>
<dbReference type="InterPro" id="IPR051169">
    <property type="entry name" value="NADH-Q_oxidoreductase"/>
</dbReference>
<gene>
    <name evidence="6" type="ORF">M622_14330</name>
</gene>
<dbReference type="PANTHER" id="PTHR42913:SF9">
    <property type="entry name" value="SLR1591 PROTEIN"/>
    <property type="match status" value="1"/>
</dbReference>
<dbReference type="RefSeq" id="WP_021249171.1">
    <property type="nucleotide sequence ID" value="NZ_ATJV01000050.1"/>
</dbReference>